<accession>A0ABU5MXJ6</accession>
<sequence>MYTYRYPKFLAVAQALLVASVFLTGCQTAKTPSQEQDAMAPAEAESTAGMDQQEGAAVGRESMTIQIDGADASHEGDTLTLTYPVLQDKNNRLPDWAINPAMGGVVGSVGVASVKGLGTREQLDEARLSGRLELASMLETRLQTVGRSALEENLMANAEGRGENSRRNTLGVDRDILDIVLAGSRQRALWFDPESGECFVWMVLDGGVLDKALHYVEDEVSVFIANTPIAVEYAPARAKLEPPTVVVEAAEPPPPPPKEPVEQLEENLKPIATVPINSSDS</sequence>
<proteinExistence type="predicted"/>
<dbReference type="Proteomes" id="UP001290861">
    <property type="component" value="Unassembled WGS sequence"/>
</dbReference>
<gene>
    <name evidence="3" type="ORF">P9H32_09860</name>
</gene>
<keyword evidence="2" id="KW-0732">Signal</keyword>
<evidence type="ECO:0000313" key="3">
    <source>
        <dbReference type="EMBL" id="MDZ8118932.1"/>
    </source>
</evidence>
<organism evidence="3 4">
    <name type="scientific">Pontiella agarivorans</name>
    <dbReference type="NCBI Taxonomy" id="3038953"/>
    <lineage>
        <taxon>Bacteria</taxon>
        <taxon>Pseudomonadati</taxon>
        <taxon>Kiritimatiellota</taxon>
        <taxon>Kiritimatiellia</taxon>
        <taxon>Kiritimatiellales</taxon>
        <taxon>Pontiellaceae</taxon>
        <taxon>Pontiella</taxon>
    </lineage>
</organism>
<feature type="chain" id="PRO_5045765109" description="Lipoprotein" evidence="2">
    <location>
        <begin position="30"/>
        <end position="281"/>
    </location>
</feature>
<evidence type="ECO:0000256" key="1">
    <source>
        <dbReference type="SAM" id="MobiDB-lite"/>
    </source>
</evidence>
<evidence type="ECO:0000313" key="4">
    <source>
        <dbReference type="Proteomes" id="UP001290861"/>
    </source>
</evidence>
<dbReference type="RefSeq" id="WP_322608725.1">
    <property type="nucleotide sequence ID" value="NZ_JARVCO010000010.1"/>
</dbReference>
<feature type="signal peptide" evidence="2">
    <location>
        <begin position="1"/>
        <end position="29"/>
    </location>
</feature>
<evidence type="ECO:0000256" key="2">
    <source>
        <dbReference type="SAM" id="SignalP"/>
    </source>
</evidence>
<reference evidence="3 4" key="1">
    <citation type="journal article" date="2024" name="Appl. Environ. Microbiol.">
        <title>Pontiella agarivorans sp. nov., a novel marine anaerobic bacterium capable of degrading macroalgal polysaccharides and fixing nitrogen.</title>
        <authorList>
            <person name="Liu N."/>
            <person name="Kivenson V."/>
            <person name="Peng X."/>
            <person name="Cui Z."/>
            <person name="Lankiewicz T.S."/>
            <person name="Gosselin K.M."/>
            <person name="English C.J."/>
            <person name="Blair E.M."/>
            <person name="O'Malley M.A."/>
            <person name="Valentine D.L."/>
        </authorList>
    </citation>
    <scope>NUCLEOTIDE SEQUENCE [LARGE SCALE GENOMIC DNA]</scope>
    <source>
        <strain evidence="3 4">NLcol2</strain>
    </source>
</reference>
<protein>
    <recommendedName>
        <fullName evidence="5">Lipoprotein</fullName>
    </recommendedName>
</protein>
<comment type="caution">
    <text evidence="3">The sequence shown here is derived from an EMBL/GenBank/DDBJ whole genome shotgun (WGS) entry which is preliminary data.</text>
</comment>
<name>A0ABU5MXJ6_9BACT</name>
<keyword evidence="4" id="KW-1185">Reference proteome</keyword>
<dbReference type="EMBL" id="JARVCO010000010">
    <property type="protein sequence ID" value="MDZ8118932.1"/>
    <property type="molecule type" value="Genomic_DNA"/>
</dbReference>
<dbReference type="PROSITE" id="PS51257">
    <property type="entry name" value="PROKAR_LIPOPROTEIN"/>
    <property type="match status" value="1"/>
</dbReference>
<feature type="region of interest" description="Disordered" evidence="1">
    <location>
        <begin position="30"/>
        <end position="54"/>
    </location>
</feature>
<evidence type="ECO:0008006" key="5">
    <source>
        <dbReference type="Google" id="ProtNLM"/>
    </source>
</evidence>